<dbReference type="Gene3D" id="1.10.1330.10">
    <property type="entry name" value="Dockerin domain"/>
    <property type="match status" value="1"/>
</dbReference>
<gene>
    <name evidence="2" type="ORF">IAD19_00625</name>
</gene>
<dbReference type="Proteomes" id="UP000824082">
    <property type="component" value="Unassembled WGS sequence"/>
</dbReference>
<organism evidence="2 3">
    <name type="scientific">Candidatus Egerieicola faecale</name>
    <dbReference type="NCBI Taxonomy" id="2840774"/>
    <lineage>
        <taxon>Bacteria</taxon>
        <taxon>Bacillati</taxon>
        <taxon>Bacillota</taxon>
        <taxon>Clostridia</taxon>
        <taxon>Eubacteriales</taxon>
        <taxon>Oscillospiraceae</taxon>
        <taxon>Oscillospiraceae incertae sedis</taxon>
        <taxon>Candidatus Egerieicola</taxon>
    </lineage>
</organism>
<evidence type="ECO:0000313" key="2">
    <source>
        <dbReference type="EMBL" id="HIU41042.1"/>
    </source>
</evidence>
<comment type="caution">
    <text evidence="2">The sequence shown here is derived from an EMBL/GenBank/DDBJ whole genome shotgun (WGS) entry which is preliminary data.</text>
</comment>
<proteinExistence type="predicted"/>
<feature type="compositionally biased region" description="Polar residues" evidence="1">
    <location>
        <begin position="831"/>
        <end position="844"/>
    </location>
</feature>
<dbReference type="EMBL" id="DVMX01000011">
    <property type="protein sequence ID" value="HIU41042.1"/>
    <property type="molecule type" value="Genomic_DNA"/>
</dbReference>
<evidence type="ECO:0000313" key="3">
    <source>
        <dbReference type="Proteomes" id="UP000824082"/>
    </source>
</evidence>
<dbReference type="SUPFAM" id="SSF63446">
    <property type="entry name" value="Type I dockerin domain"/>
    <property type="match status" value="1"/>
</dbReference>
<protein>
    <recommendedName>
        <fullName evidence="4">Dockerin domain-containing protein</fullName>
    </recommendedName>
</protein>
<reference evidence="2" key="1">
    <citation type="submission" date="2020-10" db="EMBL/GenBank/DDBJ databases">
        <authorList>
            <person name="Gilroy R."/>
        </authorList>
    </citation>
    <scope>NUCLEOTIDE SEQUENCE</scope>
    <source>
        <strain evidence="2">4509</strain>
    </source>
</reference>
<evidence type="ECO:0000256" key="1">
    <source>
        <dbReference type="SAM" id="MobiDB-lite"/>
    </source>
</evidence>
<evidence type="ECO:0008006" key="4">
    <source>
        <dbReference type="Google" id="ProtNLM"/>
    </source>
</evidence>
<feature type="region of interest" description="Disordered" evidence="1">
    <location>
        <begin position="828"/>
        <end position="847"/>
    </location>
</feature>
<reference evidence="2" key="2">
    <citation type="journal article" date="2021" name="PeerJ">
        <title>Extensive microbial diversity within the chicken gut microbiome revealed by metagenomics and culture.</title>
        <authorList>
            <person name="Gilroy R."/>
            <person name="Ravi A."/>
            <person name="Getino M."/>
            <person name="Pursley I."/>
            <person name="Horton D.L."/>
            <person name="Alikhan N.F."/>
            <person name="Baker D."/>
            <person name="Gharbi K."/>
            <person name="Hall N."/>
            <person name="Watson M."/>
            <person name="Adriaenssens E.M."/>
            <person name="Foster-Nyarko E."/>
            <person name="Jarju S."/>
            <person name="Secka A."/>
            <person name="Antonio M."/>
            <person name="Oren A."/>
            <person name="Chaudhuri R.R."/>
            <person name="La Ragione R."/>
            <person name="Hildebrand F."/>
            <person name="Pallen M.J."/>
        </authorList>
    </citation>
    <scope>NUCLEOTIDE SEQUENCE</scope>
    <source>
        <strain evidence="2">4509</strain>
    </source>
</reference>
<sequence length="1552" mass="169152">MKKGIRKGLSLLMACVMTVTITGGVVSAEGQSRRFSVYGDSGENTITVQSQIQQTGGPLEFSASLGQQIQRDYDQTLTVEVHNPSDCLAEYYLLCENPYQDLYMNFVQNGSEEEKAVILPGETQTVELSIFAQNAQGTDYTITILPVVDGQETASFDLSFTCQAAQGVVEILQTGEPDEDTLAVEYTVSNVGDGLITDLSLSLTGDGMDYIQMNPILENCSLAPGEEQTVTLTPDLTKMKQDGLDSVTVTLTPSGGLAQSQVRTASSSAQATFSLEGRQVETIPAARLMLYQQDNPYYDLELHSDSYQLISTQDGTETDLLSLLADSGEGGSFTAQQAEQLVNEVLDPATGYLDLTTRVSGDYQSGTEQVNFYANISASAAPEGAQPGQISTQVDPLSGAVTTVIYMTGEEYQALAEEIAAEMEAAMGYAPEVSTFAAGYLPEPVTQVVVNTTVDYTVEGAKWVAQDLELQKLSSALHVYEQLNMLNNSVQTGVDIYNNMNVWSNPNATTLQKVQHTGLVILQNLNRHGTVAAYTALGGVAGTLVGIPLSHMIDVVLDDMLRDLEAEIPGFQAVDDFPWGDLFDYCADFFFQGSQCTNAGRTVSNFTLPASQTGSGEEESYPTQMVSSSRMSYGGVYNGYSGNEAEFSNRYGQKVNTDYKLNGETVLQSQEQPLSQVSFADLSEGVENLRSGSNTLERDYDTNAGHFRVTADTQIHTISSGAGEIGYLDSLDSAQEVRRLPDFAVYPENIVVEQSYIRGETGIAGVYVNNMGSVGGWVKVTVRNGTETVYQNDCLYLEAFSSSYLEFPILPSEEMTLSVELENVSVDLPESDSSNNTATAQRTSSLRDRVEPVLQSVETDLNLNRHRTYLVLRVTDYTDVVDVSATVNGELLSFQEGTLSLSEQPDGTLRCYAPLNDYQAGDYPVEITISYYATVDGQRTLLTKTESADLSMEVVYNTLEIAVDRTSINRIDEYHVYTLNDEGQWEIVEDMPLQLSSYNSSSWTYTLQYDNSLEYTTPLHDYLVLFSYERGVLAAWADELEGQTLSVANGVTYTVSLEENEELTFGYLDALGGYDLPEPVQVKSASGAAVTVLAPPELIQAEVRFYATLDVNGNNPQRYVTMNLSPENGTQLVLSDFYDYYSYQIGIVNNSTYRPRAGITYRLAGEEAERYCSSYSDDFGYYYSRDTGIYQFFFVHEQGEIVQGELGLALGYGSTTAYFNTYLKADLTDYQPEMELNRSSQCAQVTFFTSSGSLADGDITFTRHNIQYLFRTNPIYLPAGSYDISFADYGITQSVEVETTDPITIQIQQPQAQTALLCTAANSGDGLTLSWPALFEQGSLQWEQEGELGQPVSVLPGETVEVPSGAQSLQLTLTGAAGRAVFQAPAVSGGELAISDSFSGSLAAQSSVLAAGQQVGFSLSDLTDENGVSLLEYTAESQDGVFSGTITLQGENGAWEIPVTCNDLSQGVEATLPQDIPDGEYTYSITLQSAAPSFDYDVNGDTAVDVLDVMSLAQYVVAQSPFVSRWDYYADWELNVLDVMQLAQYAVNSPES</sequence>
<dbReference type="InterPro" id="IPR036439">
    <property type="entry name" value="Dockerin_dom_sf"/>
</dbReference>
<name>A0A9D1IPL5_9FIRM</name>
<accession>A0A9D1IPL5</accession>
<dbReference type="GO" id="GO:0000272">
    <property type="term" value="P:polysaccharide catabolic process"/>
    <property type="evidence" value="ECO:0007669"/>
    <property type="project" value="InterPro"/>
</dbReference>